<keyword evidence="1" id="KW-1133">Transmembrane helix</keyword>
<keyword evidence="1" id="KW-0812">Transmembrane</keyword>
<name>A0A0H3ZZF8_9VIBR</name>
<feature type="transmembrane region" description="Helical" evidence="1">
    <location>
        <begin position="25"/>
        <end position="45"/>
    </location>
</feature>
<accession>A0A0H3ZZF8</accession>
<protein>
    <submittedName>
        <fullName evidence="2">Uncharacterized protein</fullName>
    </submittedName>
</protein>
<reference evidence="2" key="1">
    <citation type="journal article" date="2015" name="MBio">
        <title>Eco-Evolutionary Dynamics of Episomes among Ecologically Cohesive Bacterial Populations.</title>
        <authorList>
            <person name="Xue H."/>
            <person name="Cordero O.X."/>
            <person name="Camas F.M."/>
            <person name="Trimble W."/>
            <person name="Meyer F."/>
            <person name="Guglielmini J."/>
            <person name="Rocha E.P."/>
            <person name="Polz M.F."/>
        </authorList>
    </citation>
    <scope>NUCLEOTIDE SEQUENCE</scope>
    <source>
        <strain evidence="2">FF_268</strain>
    </source>
</reference>
<keyword evidence="1" id="KW-0472">Membrane</keyword>
<dbReference type="AlphaFoldDB" id="A0A0H3ZZF8"/>
<organism evidence="2">
    <name type="scientific">Vibrio tasmaniensis</name>
    <dbReference type="NCBI Taxonomy" id="212663"/>
    <lineage>
        <taxon>Bacteria</taxon>
        <taxon>Pseudomonadati</taxon>
        <taxon>Pseudomonadota</taxon>
        <taxon>Gammaproteobacteria</taxon>
        <taxon>Vibrionales</taxon>
        <taxon>Vibrionaceae</taxon>
        <taxon>Vibrio</taxon>
    </lineage>
</organism>
<evidence type="ECO:0000256" key="1">
    <source>
        <dbReference type="SAM" id="Phobius"/>
    </source>
</evidence>
<evidence type="ECO:0000313" key="2">
    <source>
        <dbReference type="EMBL" id="AKN40017.1"/>
    </source>
</evidence>
<proteinExistence type="predicted"/>
<sequence length="46" mass="5382">MKGSHLTQRLIEEGPCRMTKEGCRAVFFCLSLSIYFSIDLIIYFYT</sequence>
<dbReference type="EMBL" id="KP795676">
    <property type="protein sequence ID" value="AKN40017.1"/>
    <property type="molecule type" value="Genomic_DNA"/>
</dbReference>